<keyword evidence="1" id="KW-0805">Transcription regulation</keyword>
<evidence type="ECO:0000256" key="2">
    <source>
        <dbReference type="ARBA" id="ARBA00023125"/>
    </source>
</evidence>
<dbReference type="GO" id="GO:0043565">
    <property type="term" value="F:sequence-specific DNA binding"/>
    <property type="evidence" value="ECO:0007669"/>
    <property type="project" value="InterPro"/>
</dbReference>
<name>A0A9Q3W705_9GAMM</name>
<accession>A0A9Q3W705</accession>
<organism evidence="5 6">
    <name type="scientific">Alloalcanivorax xenomutans</name>
    <dbReference type="NCBI Taxonomy" id="1094342"/>
    <lineage>
        <taxon>Bacteria</taxon>
        <taxon>Pseudomonadati</taxon>
        <taxon>Pseudomonadota</taxon>
        <taxon>Gammaproteobacteria</taxon>
        <taxon>Oceanospirillales</taxon>
        <taxon>Alcanivoracaceae</taxon>
        <taxon>Alloalcanivorax</taxon>
    </lineage>
</organism>
<dbReference type="EMBL" id="JAJVKT010000014">
    <property type="protein sequence ID" value="MCE7509467.1"/>
    <property type="molecule type" value="Genomic_DNA"/>
</dbReference>
<dbReference type="InterPro" id="IPR050204">
    <property type="entry name" value="AraC_XylS_family_regulators"/>
</dbReference>
<dbReference type="Pfam" id="PF12833">
    <property type="entry name" value="HTH_18"/>
    <property type="match status" value="1"/>
</dbReference>
<dbReference type="AlphaFoldDB" id="A0A9Q3W705"/>
<dbReference type="RefSeq" id="WP_233925892.1">
    <property type="nucleotide sequence ID" value="NZ_JAJVKT010000014.1"/>
</dbReference>
<protein>
    <submittedName>
        <fullName evidence="5">AraC family transcriptional regulator</fullName>
    </submittedName>
</protein>
<dbReference type="GO" id="GO:0003700">
    <property type="term" value="F:DNA-binding transcription factor activity"/>
    <property type="evidence" value="ECO:0007669"/>
    <property type="project" value="InterPro"/>
</dbReference>
<dbReference type="InterPro" id="IPR018060">
    <property type="entry name" value="HTH_AraC"/>
</dbReference>
<feature type="domain" description="HTH araC/xylS-type" evidence="4">
    <location>
        <begin position="152"/>
        <end position="249"/>
    </location>
</feature>
<comment type="caution">
    <text evidence="5">The sequence shown here is derived from an EMBL/GenBank/DDBJ whole genome shotgun (WGS) entry which is preliminary data.</text>
</comment>
<dbReference type="Gene3D" id="1.10.10.60">
    <property type="entry name" value="Homeodomain-like"/>
    <property type="match status" value="1"/>
</dbReference>
<dbReference type="PANTHER" id="PTHR46796">
    <property type="entry name" value="HTH-TYPE TRANSCRIPTIONAL ACTIVATOR RHAS-RELATED"/>
    <property type="match status" value="1"/>
</dbReference>
<keyword evidence="6" id="KW-1185">Reference proteome</keyword>
<evidence type="ECO:0000256" key="3">
    <source>
        <dbReference type="ARBA" id="ARBA00023163"/>
    </source>
</evidence>
<evidence type="ECO:0000256" key="1">
    <source>
        <dbReference type="ARBA" id="ARBA00023015"/>
    </source>
</evidence>
<keyword evidence="2" id="KW-0238">DNA-binding</keyword>
<gene>
    <name evidence="5" type="ORF">LZG35_12520</name>
</gene>
<evidence type="ECO:0000313" key="5">
    <source>
        <dbReference type="EMBL" id="MCE7509467.1"/>
    </source>
</evidence>
<dbReference type="Proteomes" id="UP001107961">
    <property type="component" value="Unassembled WGS sequence"/>
</dbReference>
<reference evidence="5" key="1">
    <citation type="submission" date="2022-01" db="EMBL/GenBank/DDBJ databases">
        <authorList>
            <person name="Karlyshev A.V."/>
            <person name="Jaspars M."/>
        </authorList>
    </citation>
    <scope>NUCLEOTIDE SEQUENCE</scope>
    <source>
        <strain evidence="5">AGSA3-2</strain>
    </source>
</reference>
<dbReference type="InterPro" id="IPR009057">
    <property type="entry name" value="Homeodomain-like_sf"/>
</dbReference>
<keyword evidence="3" id="KW-0804">Transcription</keyword>
<dbReference type="PROSITE" id="PS01124">
    <property type="entry name" value="HTH_ARAC_FAMILY_2"/>
    <property type="match status" value="1"/>
</dbReference>
<evidence type="ECO:0000259" key="4">
    <source>
        <dbReference type="PROSITE" id="PS01124"/>
    </source>
</evidence>
<proteinExistence type="predicted"/>
<dbReference type="SUPFAM" id="SSF46689">
    <property type="entry name" value="Homeodomain-like"/>
    <property type="match status" value="1"/>
</dbReference>
<evidence type="ECO:0000313" key="6">
    <source>
        <dbReference type="Proteomes" id="UP001107961"/>
    </source>
</evidence>
<dbReference type="SMART" id="SM00342">
    <property type="entry name" value="HTH_ARAC"/>
    <property type="match status" value="1"/>
</dbReference>
<sequence length="255" mass="28403">MGFPNVLYVWDDRFLYLTEGIASGYTQRHTVTLLLSLNDTPFTLCESGGAVQPYHAALVGKQVTRSLDAGSVPLLSLNFDPQSYEYHALSAFLGEEGVKAVTLDDAALPVDWVRRCTSEAFEDAAFFRLTTQLPRAIVGYQPIRMPIDMRVMHVAQKIKKELPLTSTVAELGEEVGLSQDRLTHLFSESLGISIKSYLLWARMRRAVECIARGDTLISVAHDVGFSYSAHLTRTLKAFFGLTPSFLARGMRLHMK</sequence>